<evidence type="ECO:0000256" key="3">
    <source>
        <dbReference type="ARBA" id="ARBA00022692"/>
    </source>
</evidence>
<feature type="transmembrane region" description="Helical" evidence="7">
    <location>
        <begin position="42"/>
        <end position="66"/>
    </location>
</feature>
<dbReference type="InterPro" id="IPR050930">
    <property type="entry name" value="MFS_Vesicular_Transporter"/>
</dbReference>
<comment type="subcellular location">
    <subcellularLocation>
        <location evidence="1">Membrane</location>
        <topology evidence="1">Multi-pass membrane protein</topology>
    </subcellularLocation>
</comment>
<feature type="transmembrane region" description="Helical" evidence="7">
    <location>
        <begin position="221"/>
        <end position="241"/>
    </location>
</feature>
<reference evidence="9" key="2">
    <citation type="submission" date="2014-03" db="EMBL/GenBank/DDBJ databases">
        <title>The whipworm genome and dual-species transcriptomics of an intimate host-pathogen interaction.</title>
        <authorList>
            <person name="Foth B.J."/>
            <person name="Tsai I.J."/>
            <person name="Reid A.J."/>
            <person name="Bancroft A.J."/>
            <person name="Nichol S."/>
            <person name="Tracey A."/>
            <person name="Holroyd N."/>
            <person name="Cotton J.A."/>
            <person name="Stanley E.J."/>
            <person name="Zarowiecki M."/>
            <person name="Liu J.Z."/>
            <person name="Huckvale T."/>
            <person name="Cooper P.J."/>
            <person name="Grencis R.K."/>
            <person name="Berriman M."/>
        </authorList>
    </citation>
    <scope>NUCLEOTIDE SEQUENCE [LARGE SCALE GENOMIC DNA]</scope>
</reference>
<keyword evidence="10" id="KW-1185">Reference proteome</keyword>
<feature type="region of interest" description="Disordered" evidence="6">
    <location>
        <begin position="1"/>
        <end position="33"/>
    </location>
</feature>
<evidence type="ECO:0000256" key="1">
    <source>
        <dbReference type="ARBA" id="ARBA00004141"/>
    </source>
</evidence>
<dbReference type="PROSITE" id="PS50850">
    <property type="entry name" value="MFS"/>
    <property type="match status" value="1"/>
</dbReference>
<evidence type="ECO:0000256" key="5">
    <source>
        <dbReference type="ARBA" id="ARBA00023136"/>
    </source>
</evidence>
<feature type="transmembrane region" description="Helical" evidence="7">
    <location>
        <begin position="78"/>
        <end position="97"/>
    </location>
</feature>
<gene>
    <name evidence="9" type="ORF">TTRE_0000298401</name>
</gene>
<feature type="transmembrane region" description="Helical" evidence="7">
    <location>
        <begin position="109"/>
        <end position="128"/>
    </location>
</feature>
<dbReference type="OrthoDB" id="446368at2759"/>
<feature type="transmembrane region" description="Helical" evidence="7">
    <location>
        <begin position="179"/>
        <end position="201"/>
    </location>
</feature>
<keyword evidence="3 7" id="KW-0812">Transmembrane</keyword>
<feature type="transmembrane region" description="Helical" evidence="7">
    <location>
        <begin position="326"/>
        <end position="352"/>
    </location>
</feature>
<dbReference type="InterPro" id="IPR020846">
    <property type="entry name" value="MFS_dom"/>
</dbReference>
<keyword evidence="4 7" id="KW-1133">Transmembrane helix</keyword>
<dbReference type="STRING" id="36087.A0A077Z4H4"/>
<feature type="transmembrane region" description="Helical" evidence="7">
    <location>
        <begin position="293"/>
        <end position="314"/>
    </location>
</feature>
<feature type="transmembrane region" description="Helical" evidence="7">
    <location>
        <begin position="149"/>
        <end position="167"/>
    </location>
</feature>
<dbReference type="Pfam" id="PF07690">
    <property type="entry name" value="MFS_1"/>
    <property type="match status" value="2"/>
</dbReference>
<proteinExistence type="predicted"/>
<dbReference type="GO" id="GO:0022857">
    <property type="term" value="F:transmembrane transporter activity"/>
    <property type="evidence" value="ECO:0007669"/>
    <property type="project" value="InterPro"/>
</dbReference>
<evidence type="ECO:0000256" key="7">
    <source>
        <dbReference type="SAM" id="Phobius"/>
    </source>
</evidence>
<name>A0A077Z4H4_TRITR</name>
<accession>A0A077Z4H4</accession>
<feature type="domain" description="Major facilitator superfamily (MFS) profile" evidence="8">
    <location>
        <begin position="223"/>
        <end position="460"/>
    </location>
</feature>
<reference evidence="9" key="1">
    <citation type="submission" date="2014-01" db="EMBL/GenBank/DDBJ databases">
        <authorList>
            <person name="Aslett M."/>
        </authorList>
    </citation>
    <scope>NUCLEOTIDE SEQUENCE</scope>
</reference>
<feature type="transmembrane region" description="Helical" evidence="7">
    <location>
        <begin position="402"/>
        <end position="423"/>
    </location>
</feature>
<evidence type="ECO:0000256" key="4">
    <source>
        <dbReference type="ARBA" id="ARBA00022989"/>
    </source>
</evidence>
<evidence type="ECO:0000313" key="9">
    <source>
        <dbReference type="EMBL" id="CDW54714.1"/>
    </source>
</evidence>
<evidence type="ECO:0000256" key="2">
    <source>
        <dbReference type="ARBA" id="ARBA00022448"/>
    </source>
</evidence>
<evidence type="ECO:0000259" key="8">
    <source>
        <dbReference type="PROSITE" id="PS50850"/>
    </source>
</evidence>
<dbReference type="Gene3D" id="1.20.1250.20">
    <property type="entry name" value="MFS general substrate transporter like domains"/>
    <property type="match status" value="2"/>
</dbReference>
<dbReference type="Proteomes" id="UP000030665">
    <property type="component" value="Unassembled WGS sequence"/>
</dbReference>
<dbReference type="AlphaFoldDB" id="A0A077Z4H4"/>
<dbReference type="InterPro" id="IPR011701">
    <property type="entry name" value="MFS"/>
</dbReference>
<dbReference type="SUPFAM" id="SSF103473">
    <property type="entry name" value="MFS general substrate transporter"/>
    <property type="match status" value="1"/>
</dbReference>
<organism evidence="9 10">
    <name type="scientific">Trichuris trichiura</name>
    <name type="common">Whipworm</name>
    <name type="synonym">Trichocephalus trichiurus</name>
    <dbReference type="NCBI Taxonomy" id="36087"/>
    <lineage>
        <taxon>Eukaryota</taxon>
        <taxon>Metazoa</taxon>
        <taxon>Ecdysozoa</taxon>
        <taxon>Nematoda</taxon>
        <taxon>Enoplea</taxon>
        <taxon>Dorylaimia</taxon>
        <taxon>Trichinellida</taxon>
        <taxon>Trichuridae</taxon>
        <taxon>Trichuris</taxon>
    </lineage>
</organism>
<feature type="transmembrane region" description="Helical" evidence="7">
    <location>
        <begin position="373"/>
        <end position="396"/>
    </location>
</feature>
<evidence type="ECO:0000256" key="6">
    <source>
        <dbReference type="SAM" id="MobiDB-lite"/>
    </source>
</evidence>
<keyword evidence="2" id="KW-0813">Transport</keyword>
<keyword evidence="5 7" id="KW-0472">Membrane</keyword>
<dbReference type="GO" id="GO:0016020">
    <property type="term" value="C:membrane"/>
    <property type="evidence" value="ECO:0007669"/>
    <property type="project" value="UniProtKB-SubCell"/>
</dbReference>
<evidence type="ECO:0000313" key="10">
    <source>
        <dbReference type="Proteomes" id="UP000030665"/>
    </source>
</evidence>
<feature type="transmembrane region" description="Helical" evidence="7">
    <location>
        <begin position="261"/>
        <end position="281"/>
    </location>
</feature>
<dbReference type="PANTHER" id="PTHR23506:SF26">
    <property type="entry name" value="MFS-TYPE TRANSPORTER SLC18B1"/>
    <property type="match status" value="1"/>
</dbReference>
<dbReference type="InterPro" id="IPR036259">
    <property type="entry name" value="MFS_trans_sf"/>
</dbReference>
<dbReference type="EMBL" id="HG805913">
    <property type="protein sequence ID" value="CDW54714.1"/>
    <property type="molecule type" value="Genomic_DNA"/>
</dbReference>
<feature type="compositionally biased region" description="Polar residues" evidence="6">
    <location>
        <begin position="18"/>
        <end position="33"/>
    </location>
</feature>
<protein>
    <submittedName>
        <fullName evidence="9">Uncharacterized MFS type transporter C6orf192</fullName>
    </submittedName>
</protein>
<dbReference type="PANTHER" id="PTHR23506">
    <property type="entry name" value="GH10249P"/>
    <property type="match status" value="1"/>
</dbReference>
<sequence length="460" mass="49148">MGSKGVYGTFQPEEQPVKKNQQKQQLNPTAGPSINISKPRGVITLVALALSNTCSTVVFSCIAPFYPLEAQAKGASRLAVGILFGIYELTTFFMSPLFGRLVSRIGSRVQFSVGMCVVGFSSFLFGLLKWAPDGWGFVALSIIIRMVEAVGNAAFITASFSIVMGMYPNRVASSLVGGFALPFWVLGATLALAGFVAFCFIPDQNESADESKHSKKSLLAIPIILVMNISVVLTAASMAFFDPTLAAHLKQFNLIPKWIGVMFTIVGGTYLILTPVSGYLSEKMVRISCFIHTNCGAGLMVLGSIAAFAGFLLVGPSPLVPVPKSITVVALSLFCIGCALASLMIPPITYCLQAALKKGHPNNIETFGQVSGLLNASLSLGGFLGPTVGTAIVNFYGFSWTATGFAFLHLFFAFVLLLTAILVGREKQETAPVHDKKNEAKSPVEFLMPEEARILSPPRF</sequence>